<evidence type="ECO:0000313" key="10">
    <source>
        <dbReference type="Proteomes" id="UP000619761"/>
    </source>
</evidence>
<organism evidence="9 10">
    <name type="scientific">Cellvibrio zantedeschiae</name>
    <dbReference type="NCBI Taxonomy" id="1237077"/>
    <lineage>
        <taxon>Bacteria</taxon>
        <taxon>Pseudomonadati</taxon>
        <taxon>Pseudomonadota</taxon>
        <taxon>Gammaproteobacteria</taxon>
        <taxon>Cellvibrionales</taxon>
        <taxon>Cellvibrionaceae</taxon>
        <taxon>Cellvibrio</taxon>
    </lineage>
</organism>
<dbReference type="Pfam" id="PF02472">
    <property type="entry name" value="ExbD"/>
    <property type="match status" value="1"/>
</dbReference>
<keyword evidence="6 8" id="KW-0472">Membrane</keyword>
<comment type="similarity">
    <text evidence="2 7">Belongs to the ExbD/TolR family.</text>
</comment>
<evidence type="ECO:0000256" key="6">
    <source>
        <dbReference type="ARBA" id="ARBA00023136"/>
    </source>
</evidence>
<evidence type="ECO:0000256" key="1">
    <source>
        <dbReference type="ARBA" id="ARBA00004162"/>
    </source>
</evidence>
<keyword evidence="3" id="KW-1003">Cell membrane</keyword>
<protein>
    <submittedName>
        <fullName evidence="9">Biopolymer transporter ExbD</fullName>
    </submittedName>
</protein>
<dbReference type="RefSeq" id="WP_189420286.1">
    <property type="nucleotide sequence ID" value="NZ_BMYZ01000003.1"/>
</dbReference>
<accession>A0ABQ3B8N7</accession>
<dbReference type="Proteomes" id="UP000619761">
    <property type="component" value="Unassembled WGS sequence"/>
</dbReference>
<evidence type="ECO:0000256" key="2">
    <source>
        <dbReference type="ARBA" id="ARBA00005811"/>
    </source>
</evidence>
<keyword evidence="5 8" id="KW-1133">Transmembrane helix</keyword>
<keyword evidence="10" id="KW-1185">Reference proteome</keyword>
<evidence type="ECO:0000256" key="5">
    <source>
        <dbReference type="ARBA" id="ARBA00022989"/>
    </source>
</evidence>
<dbReference type="Gene3D" id="3.30.420.270">
    <property type="match status" value="1"/>
</dbReference>
<comment type="caution">
    <text evidence="9">The sequence shown here is derived from an EMBL/GenBank/DDBJ whole genome shotgun (WGS) entry which is preliminary data.</text>
</comment>
<keyword evidence="7" id="KW-0813">Transport</keyword>
<evidence type="ECO:0000256" key="4">
    <source>
        <dbReference type="ARBA" id="ARBA00022692"/>
    </source>
</evidence>
<evidence type="ECO:0000313" key="9">
    <source>
        <dbReference type="EMBL" id="GGY84050.1"/>
    </source>
</evidence>
<proteinExistence type="inferred from homology"/>
<gene>
    <name evidence="9" type="primary">exbD1</name>
    <name evidence="9" type="ORF">GCM10011613_31200</name>
</gene>
<comment type="subcellular location">
    <subcellularLocation>
        <location evidence="1">Cell membrane</location>
        <topology evidence="1">Single-pass membrane protein</topology>
    </subcellularLocation>
    <subcellularLocation>
        <location evidence="7">Cell membrane</location>
        <topology evidence="7">Single-pass type II membrane protein</topology>
    </subcellularLocation>
</comment>
<evidence type="ECO:0000256" key="7">
    <source>
        <dbReference type="RuleBase" id="RU003879"/>
    </source>
</evidence>
<keyword evidence="7" id="KW-0653">Protein transport</keyword>
<evidence type="ECO:0000256" key="8">
    <source>
        <dbReference type="SAM" id="Phobius"/>
    </source>
</evidence>
<feature type="transmembrane region" description="Helical" evidence="8">
    <location>
        <begin position="20"/>
        <end position="42"/>
    </location>
</feature>
<dbReference type="InterPro" id="IPR003400">
    <property type="entry name" value="ExbD"/>
</dbReference>
<dbReference type="PANTHER" id="PTHR30558:SF7">
    <property type="entry name" value="TOL-PAL SYSTEM PROTEIN TOLR"/>
    <property type="match status" value="1"/>
</dbReference>
<reference evidence="10" key="1">
    <citation type="journal article" date="2019" name="Int. J. Syst. Evol. Microbiol.">
        <title>The Global Catalogue of Microorganisms (GCM) 10K type strain sequencing project: providing services to taxonomists for standard genome sequencing and annotation.</title>
        <authorList>
            <consortium name="The Broad Institute Genomics Platform"/>
            <consortium name="The Broad Institute Genome Sequencing Center for Infectious Disease"/>
            <person name="Wu L."/>
            <person name="Ma J."/>
        </authorList>
    </citation>
    <scope>NUCLEOTIDE SEQUENCE [LARGE SCALE GENOMIC DNA]</scope>
    <source>
        <strain evidence="10">KCTC 32239</strain>
    </source>
</reference>
<dbReference type="PANTHER" id="PTHR30558">
    <property type="entry name" value="EXBD MEMBRANE COMPONENT OF PMF-DRIVEN MACROMOLECULE IMPORT SYSTEM"/>
    <property type="match status" value="1"/>
</dbReference>
<sequence>MGMNISEGGDNTELNSTINTTPLVDVMLVLLIVFLIAVPVVLKTVPVQLPNVSNIPTQSKPENIVIAVDAAGETYWNNVPVTKEDLLANLRAKAPIKPQPEVHIRGDLNSRYEPVGRVVAYCQKAGIVRVGFITSPEHH</sequence>
<keyword evidence="4 7" id="KW-0812">Transmembrane</keyword>
<dbReference type="EMBL" id="BMYZ01000003">
    <property type="protein sequence ID" value="GGY84050.1"/>
    <property type="molecule type" value="Genomic_DNA"/>
</dbReference>
<evidence type="ECO:0000256" key="3">
    <source>
        <dbReference type="ARBA" id="ARBA00022475"/>
    </source>
</evidence>
<name>A0ABQ3B8N7_9GAMM</name>